<comment type="caution">
    <text evidence="1">The sequence shown here is derived from an EMBL/GenBank/DDBJ whole genome shotgun (WGS) entry which is preliminary data.</text>
</comment>
<dbReference type="SUPFAM" id="SSF52096">
    <property type="entry name" value="ClpP/crotonase"/>
    <property type="match status" value="1"/>
</dbReference>
<dbReference type="PANTHER" id="PTHR11941">
    <property type="entry name" value="ENOYL-COA HYDRATASE-RELATED"/>
    <property type="match status" value="1"/>
</dbReference>
<dbReference type="Pfam" id="PF00378">
    <property type="entry name" value="ECH_1"/>
    <property type="match status" value="1"/>
</dbReference>
<name>A0A4S8NLH8_9ACTN</name>
<dbReference type="OrthoDB" id="2988772at2"/>
<dbReference type="Gene3D" id="3.90.226.10">
    <property type="entry name" value="2-enoyl-CoA Hydratase, Chain A, domain 1"/>
    <property type="match status" value="1"/>
</dbReference>
<dbReference type="InterPro" id="IPR001753">
    <property type="entry name" value="Enoyl-CoA_hydra/iso"/>
</dbReference>
<protein>
    <submittedName>
        <fullName evidence="1">Enoyl-CoA hydratase/isomerase family protein</fullName>
    </submittedName>
</protein>
<keyword evidence="2" id="KW-1185">Reference proteome</keyword>
<dbReference type="EMBL" id="STGW01000003">
    <property type="protein sequence ID" value="THV16019.1"/>
    <property type="molecule type" value="Genomic_DNA"/>
</dbReference>
<dbReference type="Proteomes" id="UP000307087">
    <property type="component" value="Unassembled WGS sequence"/>
</dbReference>
<dbReference type="GO" id="GO:0016853">
    <property type="term" value="F:isomerase activity"/>
    <property type="evidence" value="ECO:0007669"/>
    <property type="project" value="UniProtKB-KW"/>
</dbReference>
<keyword evidence="1" id="KW-0413">Isomerase</keyword>
<proteinExistence type="predicted"/>
<reference evidence="1 2" key="1">
    <citation type="journal article" date="2009" name="Int. J. Syst. Evol. Microbiol.">
        <title>Nocardioides caeni sp. nov., isolated from wastewater.</title>
        <authorList>
            <person name="Yoon J.H."/>
            <person name="Kang S.J."/>
            <person name="Park S."/>
            <person name="Kim W."/>
            <person name="Oh T.K."/>
        </authorList>
    </citation>
    <scope>NUCLEOTIDE SEQUENCE [LARGE SCALE GENOMIC DNA]</scope>
    <source>
        <strain evidence="1 2">DSM 23134</strain>
    </source>
</reference>
<dbReference type="RefSeq" id="WP_136562114.1">
    <property type="nucleotide sequence ID" value="NZ_BAABLS010000010.1"/>
</dbReference>
<dbReference type="AlphaFoldDB" id="A0A4S8NLH8"/>
<organism evidence="1 2">
    <name type="scientific">Nocardioides caeni</name>
    <dbReference type="NCBI Taxonomy" id="574700"/>
    <lineage>
        <taxon>Bacteria</taxon>
        <taxon>Bacillati</taxon>
        <taxon>Actinomycetota</taxon>
        <taxon>Actinomycetes</taxon>
        <taxon>Propionibacteriales</taxon>
        <taxon>Nocardioidaceae</taxon>
        <taxon>Nocardioides</taxon>
    </lineage>
</organism>
<dbReference type="InterPro" id="IPR029045">
    <property type="entry name" value="ClpP/crotonase-like_dom_sf"/>
</dbReference>
<sequence length="236" mass="24853">MSLTRERREGVEILRLDRPGKRNALDTATLRLLNTALSELSSDADLRVVVLSTTSSTAFCAGADVGEALDAAGGVARMEAFAETYRLVEEVPVPTIAVAVGNCVGAGAEIIAGCDLRVVGDNLKLAWAGARLGVPVGPARLTQLIGLSRAKELIYTGRPIGAEQAVALGLAREVLPADAAEAAALELAEAITRQSAAGVRHLKVMFRELERTSERIDYENSHLLAFQRDGAGLPQG</sequence>
<evidence type="ECO:0000313" key="1">
    <source>
        <dbReference type="EMBL" id="THV16019.1"/>
    </source>
</evidence>
<dbReference type="CDD" id="cd06558">
    <property type="entry name" value="crotonase-like"/>
    <property type="match status" value="1"/>
</dbReference>
<accession>A0A4S8NLH8</accession>
<dbReference type="PANTHER" id="PTHR11941:SF54">
    <property type="entry name" value="ENOYL-COA HYDRATASE, MITOCHONDRIAL"/>
    <property type="match status" value="1"/>
</dbReference>
<gene>
    <name evidence="1" type="ORF">E9934_06690</name>
</gene>
<dbReference type="GO" id="GO:0006635">
    <property type="term" value="P:fatty acid beta-oxidation"/>
    <property type="evidence" value="ECO:0007669"/>
    <property type="project" value="TreeGrafter"/>
</dbReference>
<evidence type="ECO:0000313" key="2">
    <source>
        <dbReference type="Proteomes" id="UP000307087"/>
    </source>
</evidence>